<evidence type="ECO:0000256" key="2">
    <source>
        <dbReference type="ARBA" id="ARBA00034247"/>
    </source>
</evidence>
<dbReference type="InterPro" id="IPR050469">
    <property type="entry name" value="Diguanylate_Cyclase"/>
</dbReference>
<evidence type="ECO:0000259" key="4">
    <source>
        <dbReference type="PROSITE" id="PS50887"/>
    </source>
</evidence>
<proteinExistence type="predicted"/>
<feature type="domain" description="GGDEF" evidence="4">
    <location>
        <begin position="170"/>
        <end position="303"/>
    </location>
</feature>
<dbReference type="PROSITE" id="PS50887">
    <property type="entry name" value="GGDEF"/>
    <property type="match status" value="1"/>
</dbReference>
<organism evidence="5 6">
    <name type="scientific">Motilimonas cestriensis</name>
    <dbReference type="NCBI Taxonomy" id="2742685"/>
    <lineage>
        <taxon>Bacteria</taxon>
        <taxon>Pseudomonadati</taxon>
        <taxon>Pseudomonadota</taxon>
        <taxon>Gammaproteobacteria</taxon>
        <taxon>Alteromonadales</taxon>
        <taxon>Alteromonadales genera incertae sedis</taxon>
        <taxon>Motilimonas</taxon>
    </lineage>
</organism>
<evidence type="ECO:0000256" key="1">
    <source>
        <dbReference type="ARBA" id="ARBA00012528"/>
    </source>
</evidence>
<dbReference type="NCBIfam" id="TIGR00229">
    <property type="entry name" value="sensory_box"/>
    <property type="match status" value="1"/>
</dbReference>
<dbReference type="EC" id="2.7.7.65" evidence="1"/>
<dbReference type="NCBIfam" id="TIGR00254">
    <property type="entry name" value="GGDEF"/>
    <property type="match status" value="1"/>
</dbReference>
<dbReference type="Pfam" id="PF00990">
    <property type="entry name" value="GGDEF"/>
    <property type="match status" value="1"/>
</dbReference>
<reference evidence="5 6" key="1">
    <citation type="journal article" date="2022" name="Environ. Microbiol. Rep.">
        <title>Eco-phylogenetic analyses reveal divergent evolution of vitamin B12 metabolism in the marine bacterial family 'Psychromonadaceae'.</title>
        <authorList>
            <person name="Jin X."/>
            <person name="Yang Y."/>
            <person name="Cao H."/>
            <person name="Gao B."/>
            <person name="Zhao Z."/>
        </authorList>
    </citation>
    <scope>NUCLEOTIDE SEQUENCE [LARGE SCALE GENOMIC DNA]</scope>
    <source>
        <strain evidence="5 6">MKS20</strain>
    </source>
</reference>
<accession>A0ABS8W700</accession>
<dbReference type="InterPro" id="IPR035965">
    <property type="entry name" value="PAS-like_dom_sf"/>
</dbReference>
<dbReference type="PANTHER" id="PTHR45138:SF9">
    <property type="entry name" value="DIGUANYLATE CYCLASE DGCM-RELATED"/>
    <property type="match status" value="1"/>
</dbReference>
<name>A0ABS8W700_9GAMM</name>
<dbReference type="RefSeq" id="WP_233052306.1">
    <property type="nucleotide sequence ID" value="NZ_JAIMJA010000006.1"/>
</dbReference>
<dbReference type="Gene3D" id="3.30.450.20">
    <property type="entry name" value="PAS domain"/>
    <property type="match status" value="1"/>
</dbReference>
<dbReference type="SMART" id="SM00267">
    <property type="entry name" value="GGDEF"/>
    <property type="match status" value="1"/>
</dbReference>
<dbReference type="InterPro" id="IPR029787">
    <property type="entry name" value="Nucleotide_cyclase"/>
</dbReference>
<gene>
    <name evidence="5" type="ORF">K6Y31_08150</name>
</gene>
<dbReference type="SUPFAM" id="SSF55785">
    <property type="entry name" value="PYP-like sensor domain (PAS domain)"/>
    <property type="match status" value="1"/>
</dbReference>
<evidence type="ECO:0000313" key="5">
    <source>
        <dbReference type="EMBL" id="MCE2594787.1"/>
    </source>
</evidence>
<dbReference type="Pfam" id="PF08448">
    <property type="entry name" value="PAS_4"/>
    <property type="match status" value="1"/>
</dbReference>
<evidence type="ECO:0000313" key="6">
    <source>
        <dbReference type="Proteomes" id="UP001201273"/>
    </source>
</evidence>
<sequence length="323" mass="36386">MELSERYFTVLDSLPDHVFVFSESGIYVDVYGGAENATGFDCKPFIGQSLFDVAPPEMAHDFLSYITAALETNQTQTVTYKFDKQDMIDLPADVPVPQEIWFEGIIKPLPLVENGERTVVWMAKNITERHYLEQRLKELSEIDELTGVFNRRSFTSTLSHTLLPDHPHQQNHSLLMVDIDRFKLINDSIGHVAGDAIIKHIAFVIQQQLSGTSYIGRIGGEEFAILLSGMTLSEATKFAEQLRVKVKDTPCIAGDYIVKPTISIGVTSINKDDTDIKDILHRADTAMYYSKSKGRDNVSQYSEDIERDNARSIDSINFISKLI</sequence>
<dbReference type="InterPro" id="IPR013656">
    <property type="entry name" value="PAS_4"/>
</dbReference>
<dbReference type="CDD" id="cd00130">
    <property type="entry name" value="PAS"/>
    <property type="match status" value="1"/>
</dbReference>
<dbReference type="PROSITE" id="PS50112">
    <property type="entry name" value="PAS"/>
    <property type="match status" value="1"/>
</dbReference>
<comment type="catalytic activity">
    <reaction evidence="2">
        <text>2 GTP = 3',3'-c-di-GMP + 2 diphosphate</text>
        <dbReference type="Rhea" id="RHEA:24898"/>
        <dbReference type="ChEBI" id="CHEBI:33019"/>
        <dbReference type="ChEBI" id="CHEBI:37565"/>
        <dbReference type="ChEBI" id="CHEBI:58805"/>
        <dbReference type="EC" id="2.7.7.65"/>
    </reaction>
</comment>
<dbReference type="SUPFAM" id="SSF55073">
    <property type="entry name" value="Nucleotide cyclase"/>
    <property type="match status" value="1"/>
</dbReference>
<keyword evidence="6" id="KW-1185">Reference proteome</keyword>
<comment type="caution">
    <text evidence="5">The sequence shown here is derived from an EMBL/GenBank/DDBJ whole genome shotgun (WGS) entry which is preliminary data.</text>
</comment>
<feature type="domain" description="PAS" evidence="3">
    <location>
        <begin position="3"/>
        <end position="73"/>
    </location>
</feature>
<dbReference type="InterPro" id="IPR000014">
    <property type="entry name" value="PAS"/>
</dbReference>
<dbReference type="InterPro" id="IPR043128">
    <property type="entry name" value="Rev_trsase/Diguanyl_cyclase"/>
</dbReference>
<dbReference type="Proteomes" id="UP001201273">
    <property type="component" value="Unassembled WGS sequence"/>
</dbReference>
<dbReference type="EMBL" id="JAIMJA010000006">
    <property type="protein sequence ID" value="MCE2594787.1"/>
    <property type="molecule type" value="Genomic_DNA"/>
</dbReference>
<dbReference type="InterPro" id="IPR000160">
    <property type="entry name" value="GGDEF_dom"/>
</dbReference>
<dbReference type="Gene3D" id="3.30.70.270">
    <property type="match status" value="1"/>
</dbReference>
<dbReference type="PANTHER" id="PTHR45138">
    <property type="entry name" value="REGULATORY COMPONENTS OF SENSORY TRANSDUCTION SYSTEM"/>
    <property type="match status" value="1"/>
</dbReference>
<dbReference type="CDD" id="cd01949">
    <property type="entry name" value="GGDEF"/>
    <property type="match status" value="1"/>
</dbReference>
<protein>
    <recommendedName>
        <fullName evidence="1">diguanylate cyclase</fullName>
        <ecNumber evidence="1">2.7.7.65</ecNumber>
    </recommendedName>
</protein>
<evidence type="ECO:0000259" key="3">
    <source>
        <dbReference type="PROSITE" id="PS50112"/>
    </source>
</evidence>